<gene>
    <name evidence="1" type="ORF">PR048_011044</name>
</gene>
<protein>
    <submittedName>
        <fullName evidence="1">Uncharacterized protein</fullName>
    </submittedName>
</protein>
<comment type="caution">
    <text evidence="1">The sequence shown here is derived from an EMBL/GenBank/DDBJ whole genome shotgun (WGS) entry which is preliminary data.</text>
</comment>
<sequence>MLEDRTIRDLKYWITLKTFRDRMYIELINVLNKNIIPAINPMVPMSHHFMMKAYFSYLHMKPYSVQVQDNNVLMQFEIDSGCSRTLINLDTY</sequence>
<organism evidence="1 2">
    <name type="scientific">Dryococelus australis</name>
    <dbReference type="NCBI Taxonomy" id="614101"/>
    <lineage>
        <taxon>Eukaryota</taxon>
        <taxon>Metazoa</taxon>
        <taxon>Ecdysozoa</taxon>
        <taxon>Arthropoda</taxon>
        <taxon>Hexapoda</taxon>
        <taxon>Insecta</taxon>
        <taxon>Pterygota</taxon>
        <taxon>Neoptera</taxon>
        <taxon>Polyneoptera</taxon>
        <taxon>Phasmatodea</taxon>
        <taxon>Verophasmatodea</taxon>
        <taxon>Anareolatae</taxon>
        <taxon>Phasmatidae</taxon>
        <taxon>Eurycanthinae</taxon>
        <taxon>Dryococelus</taxon>
    </lineage>
</organism>
<keyword evidence="2" id="KW-1185">Reference proteome</keyword>
<dbReference type="Proteomes" id="UP001159363">
    <property type="component" value="Chromosome X"/>
</dbReference>
<accession>A0ABQ9HKG8</accession>
<name>A0ABQ9HKG8_9NEOP</name>
<evidence type="ECO:0000313" key="2">
    <source>
        <dbReference type="Proteomes" id="UP001159363"/>
    </source>
</evidence>
<proteinExistence type="predicted"/>
<dbReference type="EMBL" id="JARBHB010000004">
    <property type="protein sequence ID" value="KAJ8884848.1"/>
    <property type="molecule type" value="Genomic_DNA"/>
</dbReference>
<reference evidence="1 2" key="1">
    <citation type="submission" date="2023-02" db="EMBL/GenBank/DDBJ databases">
        <title>LHISI_Scaffold_Assembly.</title>
        <authorList>
            <person name="Stuart O.P."/>
            <person name="Cleave R."/>
            <person name="Magrath M.J.L."/>
            <person name="Mikheyev A.S."/>
        </authorList>
    </citation>
    <scope>NUCLEOTIDE SEQUENCE [LARGE SCALE GENOMIC DNA]</scope>
    <source>
        <strain evidence="1">Daus_M_001</strain>
        <tissue evidence="1">Leg muscle</tissue>
    </source>
</reference>
<evidence type="ECO:0000313" key="1">
    <source>
        <dbReference type="EMBL" id="KAJ8884848.1"/>
    </source>
</evidence>